<gene>
    <name evidence="6" type="ORF">OOU_Y34scaffold01112g5</name>
</gene>
<dbReference type="InterPro" id="IPR001694">
    <property type="entry name" value="NADH_UbQ_OxRdtase_su1/FPO"/>
</dbReference>
<evidence type="ECO:0000256" key="3">
    <source>
        <dbReference type="ARBA" id="ARBA00022989"/>
    </source>
</evidence>
<evidence type="ECO:0000313" key="6">
    <source>
        <dbReference type="EMBL" id="ELQ32502.1"/>
    </source>
</evidence>
<keyword evidence="4 5" id="KW-0472">Membrane</keyword>
<dbReference type="AlphaFoldDB" id="A0AA97NLT3"/>
<dbReference type="EMBL" id="JH792971">
    <property type="protein sequence ID" value="ELQ32502.1"/>
    <property type="molecule type" value="Genomic_DNA"/>
</dbReference>
<dbReference type="Proteomes" id="UP000011086">
    <property type="component" value="Unassembled WGS sequence"/>
</dbReference>
<name>A0AA97NLT3_PYRO3</name>
<reference evidence="6" key="1">
    <citation type="journal article" date="2012" name="PLoS Genet.">
        <title>Comparative analysis of the genomes of two field isolates of the rice blast fungus Magnaporthe oryzae.</title>
        <authorList>
            <person name="Xue M."/>
            <person name="Yang J."/>
            <person name="Li Z."/>
            <person name="Hu S."/>
            <person name="Yao N."/>
            <person name="Dean R.A."/>
            <person name="Zhao W."/>
            <person name="Shen M."/>
            <person name="Zhang H."/>
            <person name="Li C."/>
            <person name="Liu L."/>
            <person name="Cao L."/>
            <person name="Xu X."/>
            <person name="Xing Y."/>
            <person name="Hsiang T."/>
            <person name="Zhang Z."/>
            <person name="Xu J.R."/>
            <person name="Peng Y.L."/>
        </authorList>
    </citation>
    <scope>NUCLEOTIDE SEQUENCE</scope>
    <source>
        <strain evidence="6">Y34</strain>
    </source>
</reference>
<keyword evidence="3 5" id="KW-1133">Transmembrane helix</keyword>
<organism evidence="6">
    <name type="scientific">Pyricularia oryzae (strain Y34)</name>
    <name type="common">Rice blast fungus</name>
    <name type="synonym">Magnaporthe oryzae</name>
    <dbReference type="NCBI Taxonomy" id="1143189"/>
    <lineage>
        <taxon>Eukaryota</taxon>
        <taxon>Fungi</taxon>
        <taxon>Dikarya</taxon>
        <taxon>Ascomycota</taxon>
        <taxon>Pezizomycotina</taxon>
        <taxon>Sordariomycetes</taxon>
        <taxon>Sordariomycetidae</taxon>
        <taxon>Magnaporthales</taxon>
        <taxon>Pyriculariaceae</taxon>
        <taxon>Pyricularia</taxon>
    </lineage>
</organism>
<keyword evidence="2 5" id="KW-0812">Transmembrane</keyword>
<feature type="transmembrane region" description="Helical" evidence="5">
    <location>
        <begin position="6"/>
        <end position="25"/>
    </location>
</feature>
<evidence type="ECO:0000256" key="5">
    <source>
        <dbReference type="SAM" id="Phobius"/>
    </source>
</evidence>
<evidence type="ECO:0000256" key="4">
    <source>
        <dbReference type="ARBA" id="ARBA00023136"/>
    </source>
</evidence>
<protein>
    <recommendedName>
        <fullName evidence="7">NADH dehydrogenase subunit 1</fullName>
    </recommendedName>
</protein>
<dbReference type="GO" id="GO:0016020">
    <property type="term" value="C:membrane"/>
    <property type="evidence" value="ECO:0007669"/>
    <property type="project" value="UniProtKB-SubCell"/>
</dbReference>
<evidence type="ECO:0008006" key="7">
    <source>
        <dbReference type="Google" id="ProtNLM"/>
    </source>
</evidence>
<evidence type="ECO:0000256" key="1">
    <source>
        <dbReference type="ARBA" id="ARBA00004141"/>
    </source>
</evidence>
<sequence>MSTLLNWDKCILVPILLSVAFMTVIERKVMGSMQRRIGPNVKLLKRNKVSVYQNKVRLNKDLYSPIKFGEILQLILFLDKNSDLYKFITKHCECGYLYF</sequence>
<proteinExistence type="predicted"/>
<evidence type="ECO:0000256" key="2">
    <source>
        <dbReference type="ARBA" id="ARBA00022692"/>
    </source>
</evidence>
<accession>A0AA97NLT3</accession>
<dbReference type="Pfam" id="PF00146">
    <property type="entry name" value="NADHdh"/>
    <property type="match status" value="1"/>
</dbReference>
<comment type="subcellular location">
    <subcellularLocation>
        <location evidence="1">Membrane</location>
        <topology evidence="1">Multi-pass membrane protein</topology>
    </subcellularLocation>
</comment>